<reference evidence="1" key="1">
    <citation type="submission" date="2014-11" db="EMBL/GenBank/DDBJ databases">
        <authorList>
            <person name="Geib S."/>
        </authorList>
    </citation>
    <scope>NUCLEOTIDE SEQUENCE</scope>
</reference>
<keyword evidence="1" id="KW-0675">Receptor</keyword>
<protein>
    <submittedName>
        <fullName evidence="1">Nuclear hormone receptor family member nhr-19</fullName>
    </submittedName>
</protein>
<sequence>ASLLLSLLRCRSSSIYACRYRQLKHSSGTRSDSTPRAALTIGCRKFQVRNKNSCSQVNCLQRAVRGVFVLKLKIFLREIKIKKKIKIVFFENINVFFSKI</sequence>
<accession>A0A0A1XSS2</accession>
<proteinExistence type="predicted"/>
<organism evidence="1">
    <name type="scientific">Zeugodacus cucurbitae</name>
    <name type="common">Melon fruit fly</name>
    <name type="synonym">Bactrocera cucurbitae</name>
    <dbReference type="NCBI Taxonomy" id="28588"/>
    <lineage>
        <taxon>Eukaryota</taxon>
        <taxon>Metazoa</taxon>
        <taxon>Ecdysozoa</taxon>
        <taxon>Arthropoda</taxon>
        <taxon>Hexapoda</taxon>
        <taxon>Insecta</taxon>
        <taxon>Pterygota</taxon>
        <taxon>Neoptera</taxon>
        <taxon>Endopterygota</taxon>
        <taxon>Diptera</taxon>
        <taxon>Brachycera</taxon>
        <taxon>Muscomorpha</taxon>
        <taxon>Tephritoidea</taxon>
        <taxon>Tephritidae</taxon>
        <taxon>Zeugodacus</taxon>
        <taxon>Zeugodacus</taxon>
    </lineage>
</organism>
<reference evidence="1" key="2">
    <citation type="journal article" date="2015" name="Gigascience">
        <title>Reconstructing a comprehensive transcriptome assembly of a white-pupal translocated strain of the pest fruit fly Bactrocera cucurbitae.</title>
        <authorList>
            <person name="Sim S.B."/>
            <person name="Calla B."/>
            <person name="Hall B."/>
            <person name="DeRego T."/>
            <person name="Geib S.M."/>
        </authorList>
    </citation>
    <scope>NUCLEOTIDE SEQUENCE</scope>
</reference>
<evidence type="ECO:0000313" key="1">
    <source>
        <dbReference type="EMBL" id="JAD14076.1"/>
    </source>
</evidence>
<name>A0A0A1XSS2_ZEUCU</name>
<dbReference type="EMBL" id="GBXI01000216">
    <property type="protein sequence ID" value="JAD14076.1"/>
    <property type="molecule type" value="Transcribed_RNA"/>
</dbReference>
<feature type="non-terminal residue" evidence="1">
    <location>
        <position position="1"/>
    </location>
</feature>
<gene>
    <name evidence="1" type="primary">nhr-19</name>
    <name evidence="1" type="ORF">g.38924</name>
</gene>
<dbReference type="AlphaFoldDB" id="A0A0A1XSS2"/>